<evidence type="ECO:0000313" key="4">
    <source>
        <dbReference type="Proteomes" id="UP000760860"/>
    </source>
</evidence>
<sequence>MNQCEYPVLVVGVSDRSRRFHLVALFVISQEKQHIFQTALLSLRRLYFWVTQKHLIVQYALADGDKAQCNALAAVFGDSRAYRFLMCFFHVMKTVQEHIKTLASGAQATVLRDIYDLHFGRTHSAIFGTADHYVKAFGAWAGVNPLRQVHVWPVVDRPLH</sequence>
<feature type="domain" description="MULE transposase" evidence="1">
    <location>
        <begin position="2"/>
        <end position="93"/>
    </location>
</feature>
<dbReference type="InterPro" id="IPR018289">
    <property type="entry name" value="MULE_transposase_dom"/>
</dbReference>
<dbReference type="Proteomes" id="UP000760860">
    <property type="component" value="Unassembled WGS sequence"/>
</dbReference>
<evidence type="ECO:0000259" key="1">
    <source>
        <dbReference type="Pfam" id="PF10551"/>
    </source>
</evidence>
<comment type="caution">
    <text evidence="3">The sequence shown here is derived from an EMBL/GenBank/DDBJ whole genome shotgun (WGS) entry which is preliminary data.</text>
</comment>
<dbReference type="AlphaFoldDB" id="A0A8T1I148"/>
<name>A0A8T1I148_9STRA</name>
<dbReference type="EMBL" id="RCMK01001038">
    <property type="protein sequence ID" value="KAG2903972.1"/>
    <property type="molecule type" value="Genomic_DNA"/>
</dbReference>
<dbReference type="Proteomes" id="UP000736787">
    <property type="component" value="Unassembled WGS sequence"/>
</dbReference>
<reference evidence="3" key="1">
    <citation type="submission" date="2018-05" db="EMBL/GenBank/DDBJ databases">
        <title>Effector identification in a new, highly contiguous assembly of the strawberry crown rot pathogen Phytophthora cactorum.</title>
        <authorList>
            <person name="Armitage A.D."/>
            <person name="Nellist C.F."/>
            <person name="Bates H."/>
            <person name="Vickerstaff R.J."/>
            <person name="Harrison R.J."/>
        </authorList>
    </citation>
    <scope>NUCLEOTIDE SEQUENCE</scope>
    <source>
        <strain evidence="2">4040</strain>
        <strain evidence="3">P421</strain>
    </source>
</reference>
<dbReference type="EMBL" id="RCMV01000396">
    <property type="protein sequence ID" value="KAG3217846.1"/>
    <property type="molecule type" value="Genomic_DNA"/>
</dbReference>
<organism evidence="3 4">
    <name type="scientific">Phytophthora cactorum</name>
    <dbReference type="NCBI Taxonomy" id="29920"/>
    <lineage>
        <taxon>Eukaryota</taxon>
        <taxon>Sar</taxon>
        <taxon>Stramenopiles</taxon>
        <taxon>Oomycota</taxon>
        <taxon>Peronosporomycetes</taxon>
        <taxon>Peronosporales</taxon>
        <taxon>Peronosporaceae</taxon>
        <taxon>Phytophthora</taxon>
    </lineage>
</organism>
<dbReference type="Pfam" id="PF10551">
    <property type="entry name" value="MULE"/>
    <property type="match status" value="1"/>
</dbReference>
<dbReference type="VEuPathDB" id="FungiDB:PC110_g19440"/>
<protein>
    <recommendedName>
        <fullName evidence="1">MULE transposase domain-containing protein</fullName>
    </recommendedName>
</protein>
<gene>
    <name evidence="2" type="ORF">PC117_g21144</name>
    <name evidence="3" type="ORF">PC129_g11337</name>
</gene>
<accession>A0A8T1I148</accession>
<evidence type="ECO:0000313" key="2">
    <source>
        <dbReference type="EMBL" id="KAG2903972.1"/>
    </source>
</evidence>
<evidence type="ECO:0000313" key="3">
    <source>
        <dbReference type="EMBL" id="KAG3217846.1"/>
    </source>
</evidence>
<proteinExistence type="predicted"/>